<dbReference type="Proteomes" id="UP000199585">
    <property type="component" value="Unassembled WGS sequence"/>
</dbReference>
<name>A0A1H8D9Q7_9RHOB</name>
<reference evidence="3 4" key="1">
    <citation type="submission" date="2016-10" db="EMBL/GenBank/DDBJ databases">
        <authorList>
            <person name="de Groot N.N."/>
        </authorList>
    </citation>
    <scope>NUCLEOTIDE SEQUENCE [LARGE SCALE GENOMIC DNA]</scope>
    <source>
        <strain evidence="3 4">DSM 16213</strain>
    </source>
</reference>
<proteinExistence type="predicted"/>
<dbReference type="InterPro" id="IPR007314">
    <property type="entry name" value="Cofac_haem-bd_dom"/>
</dbReference>
<evidence type="ECO:0000256" key="1">
    <source>
        <dbReference type="SAM" id="SignalP"/>
    </source>
</evidence>
<gene>
    <name evidence="3" type="ORF">SAMN04488003_10843</name>
</gene>
<dbReference type="AlphaFoldDB" id="A0A1H8D9Q7"/>
<dbReference type="CDD" id="cd14727">
    <property type="entry name" value="ChanN-like"/>
    <property type="match status" value="1"/>
</dbReference>
<keyword evidence="4" id="KW-1185">Reference proteome</keyword>
<dbReference type="SUPFAM" id="SSF159501">
    <property type="entry name" value="EreA/ChaN-like"/>
    <property type="match status" value="1"/>
</dbReference>
<sequence>MMRWAALLAIWPIMVSAQDVGPTPRADIFVLGEVHDNPAHHATQAAIVAEVTPTALIFEMLDAAQAAAAMAVDRTDVDALAAAFDWAKSGWPDFDLYAPIFAAAPDAQIVGAAVGRDALLAAMTDGAAGQTDAIVPDLTQAQRDTLAQEQADAHCGALPEEMLPGMVEAQRLRDAAFGAAAVAAFEAHGGPVVLITGTGHARTDVGAPATIRAMRPDLTVWSLGQVEGDVPADAPFDRVVTAPAPDRADPCAVFAD</sequence>
<feature type="signal peptide" evidence="1">
    <location>
        <begin position="1"/>
        <end position="17"/>
    </location>
</feature>
<dbReference type="Pfam" id="PF04187">
    <property type="entry name" value="Cofac_haem_bdg"/>
    <property type="match status" value="1"/>
</dbReference>
<protein>
    <submittedName>
        <fullName evidence="3">Uncharacterized iron-regulated protein</fullName>
    </submittedName>
</protein>
<feature type="chain" id="PRO_5011519884" evidence="1">
    <location>
        <begin position="18"/>
        <end position="256"/>
    </location>
</feature>
<dbReference type="EMBL" id="FOCI01000008">
    <property type="protein sequence ID" value="SEN03288.1"/>
    <property type="molecule type" value="Genomic_DNA"/>
</dbReference>
<feature type="domain" description="Haem-binding uptake Tiki superfamily ChaN" evidence="2">
    <location>
        <begin position="25"/>
        <end position="210"/>
    </location>
</feature>
<accession>A0A1H8D9Q7</accession>
<evidence type="ECO:0000313" key="4">
    <source>
        <dbReference type="Proteomes" id="UP000199585"/>
    </source>
</evidence>
<evidence type="ECO:0000259" key="2">
    <source>
        <dbReference type="Pfam" id="PF04187"/>
    </source>
</evidence>
<dbReference type="STRING" id="245187.SAMN04488003_10843"/>
<dbReference type="RefSeq" id="WP_245731417.1">
    <property type="nucleotide sequence ID" value="NZ_FOCI01000008.1"/>
</dbReference>
<dbReference type="Gene3D" id="3.40.50.11550">
    <property type="match status" value="1"/>
</dbReference>
<keyword evidence="1" id="KW-0732">Signal</keyword>
<evidence type="ECO:0000313" key="3">
    <source>
        <dbReference type="EMBL" id="SEN03288.1"/>
    </source>
</evidence>
<organism evidence="3 4">
    <name type="scientific">Loktanella fryxellensis</name>
    <dbReference type="NCBI Taxonomy" id="245187"/>
    <lineage>
        <taxon>Bacteria</taxon>
        <taxon>Pseudomonadati</taxon>
        <taxon>Pseudomonadota</taxon>
        <taxon>Alphaproteobacteria</taxon>
        <taxon>Rhodobacterales</taxon>
        <taxon>Roseobacteraceae</taxon>
        <taxon>Loktanella</taxon>
    </lineage>
</organism>